<evidence type="ECO:0000313" key="3">
    <source>
        <dbReference type="Proteomes" id="UP000032582"/>
    </source>
</evidence>
<dbReference type="PATRIC" id="fig|582.24.peg.4596"/>
<sequence length="66" mass="7236">MLSTAGWISMVHLSRFAEDMIFFNSGEAAFIELSDRVTSGSSLMPQKKTRMPLNLSAVNAAGCRVR</sequence>
<proteinExistence type="predicted"/>
<dbReference type="InterPro" id="IPR008948">
    <property type="entry name" value="L-Aspartase-like"/>
</dbReference>
<feature type="domain" description="Fumarate lyase N-terminal" evidence="1">
    <location>
        <begin position="8"/>
        <end position="65"/>
    </location>
</feature>
<dbReference type="Gene3D" id="1.20.200.10">
    <property type="entry name" value="Fumarase/aspartase (Central domain)"/>
    <property type="match status" value="1"/>
</dbReference>
<dbReference type="InterPro" id="IPR022761">
    <property type="entry name" value="Fumarate_lyase_N"/>
</dbReference>
<gene>
    <name evidence="2" type="ORF">UA45_14505</name>
</gene>
<accession>A0A0D8L5L6</accession>
<dbReference type="GO" id="GO:0042450">
    <property type="term" value="P:L-arginine biosynthetic process via ornithine"/>
    <property type="evidence" value="ECO:0007669"/>
    <property type="project" value="InterPro"/>
</dbReference>
<dbReference type="SUPFAM" id="SSF48557">
    <property type="entry name" value="L-aspartase-like"/>
    <property type="match status" value="1"/>
</dbReference>
<dbReference type="Proteomes" id="UP000032582">
    <property type="component" value="Unassembled WGS sequence"/>
</dbReference>
<dbReference type="InterPro" id="IPR009049">
    <property type="entry name" value="Argininosuccinate_lyase"/>
</dbReference>
<dbReference type="EMBL" id="JZSH01000185">
    <property type="protein sequence ID" value="KJF77165.1"/>
    <property type="molecule type" value="Genomic_DNA"/>
</dbReference>
<reference evidence="2 3" key="1">
    <citation type="submission" date="2015-02" db="EMBL/GenBank/DDBJ databases">
        <title>Whole genome shotgun sequencing of cultured foodborne pathogen.</title>
        <authorList>
            <person name="Timme R."/>
            <person name="Allard M.W."/>
            <person name="Strain E."/>
            <person name="Evans P.S."/>
            <person name="Brown E."/>
        </authorList>
    </citation>
    <scope>NUCLEOTIDE SEQUENCE [LARGE SCALE GENOMIC DNA]</scope>
    <source>
        <strain evidence="2 3">GCSL-TSO-24</strain>
    </source>
</reference>
<organism evidence="2 3">
    <name type="scientific">Morganella morganii</name>
    <name type="common">Proteus morganii</name>
    <dbReference type="NCBI Taxonomy" id="582"/>
    <lineage>
        <taxon>Bacteria</taxon>
        <taxon>Pseudomonadati</taxon>
        <taxon>Pseudomonadota</taxon>
        <taxon>Gammaproteobacteria</taxon>
        <taxon>Enterobacterales</taxon>
        <taxon>Morganellaceae</taxon>
        <taxon>Morganella</taxon>
    </lineage>
</organism>
<dbReference type="PANTHER" id="PTHR43814:SF1">
    <property type="entry name" value="ARGININOSUCCINATE LYASE"/>
    <property type="match status" value="1"/>
</dbReference>
<name>A0A0D8L5L6_MORMO</name>
<comment type="caution">
    <text evidence="2">The sequence shown here is derived from an EMBL/GenBank/DDBJ whole genome shotgun (WGS) entry which is preliminary data.</text>
</comment>
<dbReference type="GO" id="GO:0005829">
    <property type="term" value="C:cytosol"/>
    <property type="evidence" value="ECO:0007669"/>
    <property type="project" value="TreeGrafter"/>
</dbReference>
<dbReference type="Pfam" id="PF00206">
    <property type="entry name" value="Lyase_1"/>
    <property type="match status" value="1"/>
</dbReference>
<dbReference type="GO" id="GO:0004056">
    <property type="term" value="F:argininosuccinate lyase activity"/>
    <property type="evidence" value="ECO:0007669"/>
    <property type="project" value="InterPro"/>
</dbReference>
<dbReference type="AlphaFoldDB" id="A0A0D8L5L6"/>
<dbReference type="PANTHER" id="PTHR43814">
    <property type="entry name" value="ARGININOSUCCINATE LYASE"/>
    <property type="match status" value="1"/>
</dbReference>
<evidence type="ECO:0000313" key="2">
    <source>
        <dbReference type="EMBL" id="KJF77165.1"/>
    </source>
</evidence>
<protein>
    <recommendedName>
        <fullName evidence="1">Fumarate lyase N-terminal domain-containing protein</fullName>
    </recommendedName>
</protein>
<evidence type="ECO:0000259" key="1">
    <source>
        <dbReference type="Pfam" id="PF00206"/>
    </source>
</evidence>